<dbReference type="Pfam" id="PF12710">
    <property type="entry name" value="HAD"/>
    <property type="match status" value="1"/>
</dbReference>
<accession>A0AA96GB71</accession>
<protein>
    <submittedName>
        <fullName evidence="4">HAD-IB family hydrolase</fullName>
    </submittedName>
</protein>
<dbReference type="Gene3D" id="3.40.50.1000">
    <property type="entry name" value="HAD superfamily/HAD-like"/>
    <property type="match status" value="1"/>
</dbReference>
<evidence type="ECO:0000256" key="2">
    <source>
        <dbReference type="ARBA" id="ARBA00022801"/>
    </source>
</evidence>
<dbReference type="InterPro" id="IPR036412">
    <property type="entry name" value="HAD-like_sf"/>
</dbReference>
<dbReference type="NCBIfam" id="TIGR01488">
    <property type="entry name" value="HAD-SF-IB"/>
    <property type="match status" value="1"/>
</dbReference>
<dbReference type="NCBIfam" id="TIGR01490">
    <property type="entry name" value="HAD-SF-IB-hyp1"/>
    <property type="match status" value="1"/>
</dbReference>
<dbReference type="PANTHER" id="PTHR43344:SF13">
    <property type="entry name" value="PHOSPHATASE RV3661-RELATED"/>
    <property type="match status" value="1"/>
</dbReference>
<organism evidence="4 5">
    <name type="scientific">Candidatus Nitrospira allomarina</name>
    <dbReference type="NCBI Taxonomy" id="3020900"/>
    <lineage>
        <taxon>Bacteria</taxon>
        <taxon>Pseudomonadati</taxon>
        <taxon>Nitrospirota</taxon>
        <taxon>Nitrospiria</taxon>
        <taxon>Nitrospirales</taxon>
        <taxon>Nitrospiraceae</taxon>
        <taxon>Nitrospira</taxon>
    </lineage>
</organism>
<dbReference type="InterPro" id="IPR006385">
    <property type="entry name" value="HAD_hydro_SerB1"/>
</dbReference>
<dbReference type="KEGG" id="nall:PP769_03470"/>
<name>A0AA96GB71_9BACT</name>
<dbReference type="Proteomes" id="UP001302719">
    <property type="component" value="Chromosome"/>
</dbReference>
<keyword evidence="3" id="KW-0460">Magnesium</keyword>
<dbReference type="PANTHER" id="PTHR43344">
    <property type="entry name" value="PHOSPHOSERINE PHOSPHATASE"/>
    <property type="match status" value="1"/>
</dbReference>
<dbReference type="RefSeq" id="WP_312645242.1">
    <property type="nucleotide sequence ID" value="NZ_CP116967.1"/>
</dbReference>
<keyword evidence="5" id="KW-1185">Reference proteome</keyword>
<evidence type="ECO:0000256" key="3">
    <source>
        <dbReference type="ARBA" id="ARBA00022842"/>
    </source>
</evidence>
<evidence type="ECO:0000256" key="1">
    <source>
        <dbReference type="ARBA" id="ARBA00022723"/>
    </source>
</evidence>
<dbReference type="EMBL" id="CP116967">
    <property type="protein sequence ID" value="WNM58839.1"/>
    <property type="molecule type" value="Genomic_DNA"/>
</dbReference>
<dbReference type="InterPro" id="IPR023214">
    <property type="entry name" value="HAD_sf"/>
</dbReference>
<dbReference type="AlphaFoldDB" id="A0AA96GB71"/>
<keyword evidence="2 4" id="KW-0378">Hydrolase</keyword>
<evidence type="ECO:0000313" key="5">
    <source>
        <dbReference type="Proteomes" id="UP001302719"/>
    </source>
</evidence>
<proteinExistence type="predicted"/>
<sequence length="231" mass="25968">MTRSTSSPAPLTHSQHWIGAFFDVDNTLIPGASIEIGFFRYLWQDGVVGWPEVWHSLGYAIRQMPPISFNPLRRRKLYLMGHDVSLIEQMASEYVELYVVPRVSARALNRLSRHRDAGHVVAFVSGSPEFLVKPLAEALGVSLVFGARPESQKGLYTGKVFAPLPYGEGKGRYVERLATRYNLDLTRSYAYGDSPGDFHALQLVGHPFVVNPIRGMARIARERGWPITQWA</sequence>
<reference evidence="4 5" key="1">
    <citation type="submission" date="2023-01" db="EMBL/GenBank/DDBJ databases">
        <title>Cultivation and genomic characterization of new, ubiquitous marine nitrite-oxidizing bacteria from the Nitrospirales.</title>
        <authorList>
            <person name="Mueller A.J."/>
            <person name="Daebeler A."/>
            <person name="Herbold C.W."/>
            <person name="Kirkegaard R.H."/>
            <person name="Daims H."/>
        </authorList>
    </citation>
    <scope>NUCLEOTIDE SEQUENCE [LARGE SCALE GENOMIC DNA]</scope>
    <source>
        <strain evidence="4 5">VA</strain>
    </source>
</reference>
<dbReference type="SUPFAM" id="SSF56784">
    <property type="entry name" value="HAD-like"/>
    <property type="match status" value="1"/>
</dbReference>
<dbReference type="InterPro" id="IPR050582">
    <property type="entry name" value="HAD-like_SerB"/>
</dbReference>
<evidence type="ECO:0000313" key="4">
    <source>
        <dbReference type="EMBL" id="WNM58839.1"/>
    </source>
</evidence>
<keyword evidence="1" id="KW-0479">Metal-binding</keyword>
<dbReference type="GO" id="GO:0016787">
    <property type="term" value="F:hydrolase activity"/>
    <property type="evidence" value="ECO:0007669"/>
    <property type="project" value="UniProtKB-KW"/>
</dbReference>
<gene>
    <name evidence="4" type="ORF">PP769_03470</name>
</gene>
<dbReference type="GO" id="GO:0046872">
    <property type="term" value="F:metal ion binding"/>
    <property type="evidence" value="ECO:0007669"/>
    <property type="project" value="UniProtKB-KW"/>
</dbReference>
<dbReference type="CDD" id="cd02612">
    <property type="entry name" value="HAD_PGPPase"/>
    <property type="match status" value="1"/>
</dbReference>
<dbReference type="Gene3D" id="1.20.1440.100">
    <property type="entry name" value="SG protein - dephosphorylation function"/>
    <property type="match status" value="1"/>
</dbReference>